<comment type="similarity">
    <text evidence="3">Belongs to the PPase family.</text>
</comment>
<accession>A0AAN9GNW8</accession>
<dbReference type="EMBL" id="JBAMIC010000002">
    <property type="protein sequence ID" value="KAK7113450.1"/>
    <property type="molecule type" value="Genomic_DNA"/>
</dbReference>
<dbReference type="PANTHER" id="PTHR10286">
    <property type="entry name" value="INORGANIC PYROPHOSPHATASE"/>
    <property type="match status" value="1"/>
</dbReference>
<dbReference type="CDD" id="cd00412">
    <property type="entry name" value="pyrophosphatase"/>
    <property type="match status" value="1"/>
</dbReference>
<dbReference type="GO" id="GO:0006796">
    <property type="term" value="P:phosphate-containing compound metabolic process"/>
    <property type="evidence" value="ECO:0007669"/>
    <property type="project" value="InterPro"/>
</dbReference>
<keyword evidence="7" id="KW-0378">Hydrolase</keyword>
<evidence type="ECO:0000256" key="5">
    <source>
        <dbReference type="ARBA" id="ARBA00022490"/>
    </source>
</evidence>
<gene>
    <name evidence="11" type="ORF">V1264_012737</name>
</gene>
<evidence type="ECO:0000256" key="7">
    <source>
        <dbReference type="ARBA" id="ARBA00022801"/>
    </source>
</evidence>
<evidence type="ECO:0000256" key="4">
    <source>
        <dbReference type="ARBA" id="ARBA00012146"/>
    </source>
</evidence>
<dbReference type="FunFam" id="3.90.80.10:FF:000004">
    <property type="entry name" value="Inorganic pyrophosphatase"/>
    <property type="match status" value="1"/>
</dbReference>
<comment type="cofactor">
    <cofactor evidence="1">
        <name>Mg(2+)</name>
        <dbReference type="ChEBI" id="CHEBI:18420"/>
    </cofactor>
</comment>
<evidence type="ECO:0000313" key="12">
    <source>
        <dbReference type="Proteomes" id="UP001374579"/>
    </source>
</evidence>
<evidence type="ECO:0000256" key="3">
    <source>
        <dbReference type="ARBA" id="ARBA00006220"/>
    </source>
</evidence>
<evidence type="ECO:0000256" key="6">
    <source>
        <dbReference type="ARBA" id="ARBA00022723"/>
    </source>
</evidence>
<dbReference type="GO" id="GO:0004427">
    <property type="term" value="F:inorganic diphosphate phosphatase activity"/>
    <property type="evidence" value="ECO:0007669"/>
    <property type="project" value="UniProtKB-EC"/>
</dbReference>
<sequence>MQRGFLTRLISRALTGTRIPAPGRVSVVLSHLRHCNKLASTMSYSTIERGQPNTLDYRVFYKGPNGNIISPFHDIPLEVKPGSKIFNMVVEIPRWTNAKMEVNKEEKLNPLKQDVKKDKLRYVKNIFPHHGYIWNYGALPQTWEDPKHKFEETGTAGDNDPLDVCEIGEKIPERGAVIQVKVLGTMLLIDEGETDWKIIAIDINDPLADKLNDIDDVKKEMPGFLHATYEWFRYYKKPDGKPENTVHWNGECKNREFALKVVDDANSLWKKLMSDPSSGKGISCVNTTVSGCPDKVSVEAAASAVEQTKEPGLPAPIDQEVNRWYYVIPQGN</sequence>
<name>A0AAN9GNW8_9CAEN</name>
<comment type="caution">
    <text evidence="11">The sequence shown here is derived from an EMBL/GenBank/DDBJ whole genome shotgun (WGS) entry which is preliminary data.</text>
</comment>
<dbReference type="InterPro" id="IPR036649">
    <property type="entry name" value="Pyrophosphatase_sf"/>
</dbReference>
<evidence type="ECO:0000313" key="11">
    <source>
        <dbReference type="EMBL" id="KAK7113450.1"/>
    </source>
</evidence>
<reference evidence="11 12" key="1">
    <citation type="submission" date="2024-02" db="EMBL/GenBank/DDBJ databases">
        <title>Chromosome-scale genome assembly of the rough periwinkle Littorina saxatilis.</title>
        <authorList>
            <person name="De Jode A."/>
            <person name="Faria R."/>
            <person name="Formenti G."/>
            <person name="Sims Y."/>
            <person name="Smith T.P."/>
            <person name="Tracey A."/>
            <person name="Wood J.M.D."/>
            <person name="Zagrodzka Z.B."/>
            <person name="Johannesson K."/>
            <person name="Butlin R.K."/>
            <person name="Leder E.H."/>
        </authorList>
    </citation>
    <scope>NUCLEOTIDE SEQUENCE [LARGE SCALE GENOMIC DNA]</scope>
    <source>
        <strain evidence="11">Snail1</strain>
        <tissue evidence="11">Muscle</tissue>
    </source>
</reference>
<evidence type="ECO:0000256" key="8">
    <source>
        <dbReference type="ARBA" id="ARBA00022842"/>
    </source>
</evidence>
<dbReference type="Pfam" id="PF00719">
    <property type="entry name" value="Pyrophosphatase"/>
    <property type="match status" value="1"/>
</dbReference>
<dbReference type="GO" id="GO:0005737">
    <property type="term" value="C:cytoplasm"/>
    <property type="evidence" value="ECO:0007669"/>
    <property type="project" value="UniProtKB-SubCell"/>
</dbReference>
<keyword evidence="5" id="KW-0963">Cytoplasm</keyword>
<comment type="subcellular location">
    <subcellularLocation>
        <location evidence="2">Cytoplasm</location>
    </subcellularLocation>
</comment>
<evidence type="ECO:0000256" key="10">
    <source>
        <dbReference type="ARBA" id="ARBA00040300"/>
    </source>
</evidence>
<keyword evidence="6" id="KW-0479">Metal-binding</keyword>
<protein>
    <recommendedName>
        <fullName evidence="10">Inorganic pyrophosphatase</fullName>
        <ecNumber evidence="4">3.6.1.1</ecNumber>
    </recommendedName>
    <alternativeName>
        <fullName evidence="9">Pyrophosphate phospho-hydrolase</fullName>
    </alternativeName>
</protein>
<evidence type="ECO:0000256" key="9">
    <source>
        <dbReference type="ARBA" id="ARBA00032535"/>
    </source>
</evidence>
<dbReference type="PROSITE" id="PS00387">
    <property type="entry name" value="PPASE"/>
    <property type="match status" value="1"/>
</dbReference>
<keyword evidence="12" id="KW-1185">Reference proteome</keyword>
<dbReference type="Proteomes" id="UP001374579">
    <property type="component" value="Unassembled WGS sequence"/>
</dbReference>
<dbReference type="InterPro" id="IPR008162">
    <property type="entry name" value="Pyrophosphatase"/>
</dbReference>
<evidence type="ECO:0000256" key="2">
    <source>
        <dbReference type="ARBA" id="ARBA00004496"/>
    </source>
</evidence>
<keyword evidence="8" id="KW-0460">Magnesium</keyword>
<dbReference type="Gene3D" id="3.90.80.10">
    <property type="entry name" value="Inorganic pyrophosphatase"/>
    <property type="match status" value="1"/>
</dbReference>
<dbReference type="AlphaFoldDB" id="A0AAN9GNW8"/>
<organism evidence="11 12">
    <name type="scientific">Littorina saxatilis</name>
    <dbReference type="NCBI Taxonomy" id="31220"/>
    <lineage>
        <taxon>Eukaryota</taxon>
        <taxon>Metazoa</taxon>
        <taxon>Spiralia</taxon>
        <taxon>Lophotrochozoa</taxon>
        <taxon>Mollusca</taxon>
        <taxon>Gastropoda</taxon>
        <taxon>Caenogastropoda</taxon>
        <taxon>Littorinimorpha</taxon>
        <taxon>Littorinoidea</taxon>
        <taxon>Littorinidae</taxon>
        <taxon>Littorina</taxon>
    </lineage>
</organism>
<dbReference type="SUPFAM" id="SSF50324">
    <property type="entry name" value="Inorganic pyrophosphatase"/>
    <property type="match status" value="1"/>
</dbReference>
<dbReference type="EC" id="3.6.1.1" evidence="4"/>
<dbReference type="GO" id="GO:0000287">
    <property type="term" value="F:magnesium ion binding"/>
    <property type="evidence" value="ECO:0007669"/>
    <property type="project" value="InterPro"/>
</dbReference>
<evidence type="ECO:0000256" key="1">
    <source>
        <dbReference type="ARBA" id="ARBA00001946"/>
    </source>
</evidence>
<proteinExistence type="inferred from homology"/>